<keyword evidence="1" id="KW-1133">Transmembrane helix</keyword>
<accession>A0ABW8TL37</accession>
<organism evidence="2 3">
    <name type="scientific">Clostridium neuense</name>
    <dbReference type="NCBI Taxonomy" id="1728934"/>
    <lineage>
        <taxon>Bacteria</taxon>
        <taxon>Bacillati</taxon>
        <taxon>Bacillota</taxon>
        <taxon>Clostridia</taxon>
        <taxon>Eubacteriales</taxon>
        <taxon>Clostridiaceae</taxon>
        <taxon>Clostridium</taxon>
    </lineage>
</organism>
<evidence type="ECO:0000313" key="3">
    <source>
        <dbReference type="Proteomes" id="UP001623592"/>
    </source>
</evidence>
<proteinExistence type="predicted"/>
<gene>
    <name evidence="2" type="ORF">ACJDT4_21425</name>
</gene>
<keyword evidence="1" id="KW-0472">Membrane</keyword>
<keyword evidence="3" id="KW-1185">Reference proteome</keyword>
<evidence type="ECO:0000313" key="2">
    <source>
        <dbReference type="EMBL" id="MFL0252973.1"/>
    </source>
</evidence>
<comment type="caution">
    <text evidence="2">The sequence shown here is derived from an EMBL/GenBank/DDBJ whole genome shotgun (WGS) entry which is preliminary data.</text>
</comment>
<feature type="transmembrane region" description="Helical" evidence="1">
    <location>
        <begin position="138"/>
        <end position="159"/>
    </location>
</feature>
<name>A0ABW8TL37_9CLOT</name>
<evidence type="ECO:0000256" key="1">
    <source>
        <dbReference type="SAM" id="Phobius"/>
    </source>
</evidence>
<reference evidence="2 3" key="1">
    <citation type="submission" date="2024-11" db="EMBL/GenBank/DDBJ databases">
        <authorList>
            <person name="Heng Y.C."/>
            <person name="Lim A.C.H."/>
            <person name="Lee J.K.Y."/>
            <person name="Kittelmann S."/>
        </authorList>
    </citation>
    <scope>NUCLEOTIDE SEQUENCE [LARGE SCALE GENOMIC DNA]</scope>
    <source>
        <strain evidence="2 3">WILCCON 0114</strain>
    </source>
</reference>
<dbReference type="Pfam" id="PF12730">
    <property type="entry name" value="ABC2_membrane_4"/>
    <property type="match status" value="1"/>
</dbReference>
<dbReference type="PANTHER" id="PTHR37305">
    <property type="entry name" value="INTEGRAL MEMBRANE PROTEIN-RELATED"/>
    <property type="match status" value="1"/>
</dbReference>
<keyword evidence="1" id="KW-0812">Transmembrane</keyword>
<protein>
    <submittedName>
        <fullName evidence="2">ABC transporter permease</fullName>
    </submittedName>
</protein>
<feature type="transmembrane region" description="Helical" evidence="1">
    <location>
        <begin position="48"/>
        <end position="68"/>
    </location>
</feature>
<dbReference type="Proteomes" id="UP001623592">
    <property type="component" value="Unassembled WGS sequence"/>
</dbReference>
<dbReference type="RefSeq" id="WP_406789632.1">
    <property type="nucleotide sequence ID" value="NZ_JBJIAA010000023.1"/>
</dbReference>
<dbReference type="PANTHER" id="PTHR37305:SF1">
    <property type="entry name" value="MEMBRANE PROTEIN"/>
    <property type="match status" value="1"/>
</dbReference>
<feature type="transmembrane region" description="Helical" evidence="1">
    <location>
        <begin position="171"/>
        <end position="194"/>
    </location>
</feature>
<sequence>MINLFRTELYKMFRSKSFWVILIISTILGVMMSQDGKARVAKDEIISISFYCTCILTLFPILLGALSFGNDFINRTINNEVCAGHNRLKIFFCKVIVYFIGVNFIILIAPFVNLILNYSLHSIHQEFISEGTILIKTFIITALLGMAASSVIIFIAFIFRDVGKTVGISVFMYILNIQMLGSSSIKTTVLRFLPLSQMRLILYRPLIKGQFEEAGLVAIITIIFFLSGSYFCFKRAELR</sequence>
<feature type="transmembrane region" description="Helical" evidence="1">
    <location>
        <begin position="95"/>
        <end position="118"/>
    </location>
</feature>
<dbReference type="EMBL" id="JBJIAA010000023">
    <property type="protein sequence ID" value="MFL0252973.1"/>
    <property type="molecule type" value="Genomic_DNA"/>
</dbReference>
<feature type="transmembrane region" description="Helical" evidence="1">
    <location>
        <begin position="214"/>
        <end position="233"/>
    </location>
</feature>